<dbReference type="AlphaFoldDB" id="A0A0A9CDG6"/>
<evidence type="ECO:0000313" key="1">
    <source>
        <dbReference type="EMBL" id="JAD69537.1"/>
    </source>
</evidence>
<dbReference type="EMBL" id="GBRH01228358">
    <property type="protein sequence ID" value="JAD69537.1"/>
    <property type="molecule type" value="Transcribed_RNA"/>
</dbReference>
<sequence length="63" mass="7232">MRDAVAGGPRVLCGWMIIVSQEFLDLLYYIDIYLPCCSYFHNDNHFCTALHCCPCVLIQGQLF</sequence>
<accession>A0A0A9CDG6</accession>
<reference evidence="1" key="1">
    <citation type="submission" date="2014-09" db="EMBL/GenBank/DDBJ databases">
        <authorList>
            <person name="Magalhaes I.L.F."/>
            <person name="Oliveira U."/>
            <person name="Santos F.R."/>
            <person name="Vidigal T.H.D.A."/>
            <person name="Brescovit A.D."/>
            <person name="Santos A.J."/>
        </authorList>
    </citation>
    <scope>NUCLEOTIDE SEQUENCE</scope>
    <source>
        <tissue evidence="1">Shoot tissue taken approximately 20 cm above the soil surface</tissue>
    </source>
</reference>
<name>A0A0A9CDG6_ARUDO</name>
<proteinExistence type="predicted"/>
<reference evidence="1" key="2">
    <citation type="journal article" date="2015" name="Data Brief">
        <title>Shoot transcriptome of the giant reed, Arundo donax.</title>
        <authorList>
            <person name="Barrero R.A."/>
            <person name="Guerrero F.D."/>
            <person name="Moolhuijzen P."/>
            <person name="Goolsby J.A."/>
            <person name="Tidwell J."/>
            <person name="Bellgard S.E."/>
            <person name="Bellgard M.I."/>
        </authorList>
    </citation>
    <scope>NUCLEOTIDE SEQUENCE</scope>
    <source>
        <tissue evidence="1">Shoot tissue taken approximately 20 cm above the soil surface</tissue>
    </source>
</reference>
<organism evidence="1">
    <name type="scientific">Arundo donax</name>
    <name type="common">Giant reed</name>
    <name type="synonym">Donax arundinaceus</name>
    <dbReference type="NCBI Taxonomy" id="35708"/>
    <lineage>
        <taxon>Eukaryota</taxon>
        <taxon>Viridiplantae</taxon>
        <taxon>Streptophyta</taxon>
        <taxon>Embryophyta</taxon>
        <taxon>Tracheophyta</taxon>
        <taxon>Spermatophyta</taxon>
        <taxon>Magnoliopsida</taxon>
        <taxon>Liliopsida</taxon>
        <taxon>Poales</taxon>
        <taxon>Poaceae</taxon>
        <taxon>PACMAD clade</taxon>
        <taxon>Arundinoideae</taxon>
        <taxon>Arundineae</taxon>
        <taxon>Arundo</taxon>
    </lineage>
</organism>
<protein>
    <submittedName>
        <fullName evidence="1">Uncharacterized protein</fullName>
    </submittedName>
</protein>